<dbReference type="EMBL" id="JBHSJB010000012">
    <property type="protein sequence ID" value="MFC5055313.1"/>
    <property type="molecule type" value="Genomic_DNA"/>
</dbReference>
<gene>
    <name evidence="2" type="ORF">ACFPFM_16265</name>
</gene>
<dbReference type="RefSeq" id="WP_344040364.1">
    <property type="nucleotide sequence ID" value="NZ_BAAAKE010000022.1"/>
</dbReference>
<evidence type="ECO:0000313" key="3">
    <source>
        <dbReference type="Proteomes" id="UP001595833"/>
    </source>
</evidence>
<evidence type="ECO:0000256" key="1">
    <source>
        <dbReference type="SAM" id="SignalP"/>
    </source>
</evidence>
<dbReference type="Proteomes" id="UP001595833">
    <property type="component" value="Unassembled WGS sequence"/>
</dbReference>
<evidence type="ECO:0000313" key="2">
    <source>
        <dbReference type="EMBL" id="MFC5055313.1"/>
    </source>
</evidence>
<reference evidence="3" key="1">
    <citation type="journal article" date="2019" name="Int. J. Syst. Evol. Microbiol.">
        <title>The Global Catalogue of Microorganisms (GCM) 10K type strain sequencing project: providing services to taxonomists for standard genome sequencing and annotation.</title>
        <authorList>
            <consortium name="The Broad Institute Genomics Platform"/>
            <consortium name="The Broad Institute Genome Sequencing Center for Infectious Disease"/>
            <person name="Wu L."/>
            <person name="Ma J."/>
        </authorList>
    </citation>
    <scope>NUCLEOTIDE SEQUENCE [LARGE SCALE GENOMIC DNA]</scope>
    <source>
        <strain evidence="3">KCTC 12848</strain>
    </source>
</reference>
<keyword evidence="1" id="KW-0732">Signal</keyword>
<sequence>MRALVLAAAVALGAAAASPAAPAQAAPMDYWQYVSTHPTAQGCHAWADEHRPWDVDYYVCDPKNGAWDLYWVFLT</sequence>
<accession>A0ABV9XY65</accession>
<feature type="signal peptide" evidence="1">
    <location>
        <begin position="1"/>
        <end position="25"/>
    </location>
</feature>
<protein>
    <recommendedName>
        <fullName evidence="4">Secreted protein</fullName>
    </recommendedName>
</protein>
<comment type="caution">
    <text evidence="2">The sequence shown here is derived from an EMBL/GenBank/DDBJ whole genome shotgun (WGS) entry which is preliminary data.</text>
</comment>
<feature type="chain" id="PRO_5045967254" description="Secreted protein" evidence="1">
    <location>
        <begin position="26"/>
        <end position="75"/>
    </location>
</feature>
<organism evidence="2 3">
    <name type="scientific">Saccharothrix xinjiangensis</name>
    <dbReference type="NCBI Taxonomy" id="204798"/>
    <lineage>
        <taxon>Bacteria</taxon>
        <taxon>Bacillati</taxon>
        <taxon>Actinomycetota</taxon>
        <taxon>Actinomycetes</taxon>
        <taxon>Pseudonocardiales</taxon>
        <taxon>Pseudonocardiaceae</taxon>
        <taxon>Saccharothrix</taxon>
    </lineage>
</organism>
<name>A0ABV9XY65_9PSEU</name>
<keyword evidence="3" id="KW-1185">Reference proteome</keyword>
<proteinExistence type="predicted"/>
<evidence type="ECO:0008006" key="4">
    <source>
        <dbReference type="Google" id="ProtNLM"/>
    </source>
</evidence>